<evidence type="ECO:0000313" key="1">
    <source>
        <dbReference type="EMBL" id="UQY42792.1"/>
    </source>
</evidence>
<protein>
    <submittedName>
        <fullName evidence="1">AHH domain-containing protein</fullName>
    </submittedName>
</protein>
<reference evidence="1" key="1">
    <citation type="submission" date="2021-09" db="EMBL/GenBank/DDBJ databases">
        <title>First case of bloodstream infection caused by Mixta hanseatica sp. nov., a member of the Erwiniaceae family.</title>
        <authorList>
            <person name="Both A."/>
            <person name="Huang J."/>
            <person name="Wenzel P."/>
            <person name="Aepfelbacher M."/>
            <person name="Rohde H."/>
            <person name="Christner M."/>
            <person name="Hentschke M."/>
        </authorList>
    </citation>
    <scope>NUCLEOTIDE SEQUENCE</scope>
    <source>
        <strain evidence="1">X22927</strain>
    </source>
</reference>
<proteinExistence type="predicted"/>
<keyword evidence="2" id="KW-1185">Reference proteome</keyword>
<evidence type="ECO:0000313" key="2">
    <source>
        <dbReference type="Proteomes" id="UP001056635"/>
    </source>
</evidence>
<dbReference type="Pfam" id="PF14412">
    <property type="entry name" value="AHH"/>
    <property type="match status" value="1"/>
</dbReference>
<dbReference type="RefSeq" id="WP_249891447.1">
    <property type="nucleotide sequence ID" value="NZ_CP082904.1"/>
</dbReference>
<name>A0ABY4R5J3_9GAMM</name>
<gene>
    <name evidence="1" type="ORF">K6958_12735</name>
</gene>
<dbReference type="EMBL" id="CP082904">
    <property type="protein sequence ID" value="UQY42792.1"/>
    <property type="molecule type" value="Genomic_DNA"/>
</dbReference>
<organism evidence="1 2">
    <name type="scientific">Mixta hanseatica</name>
    <dbReference type="NCBI Taxonomy" id="2872648"/>
    <lineage>
        <taxon>Bacteria</taxon>
        <taxon>Pseudomonadati</taxon>
        <taxon>Pseudomonadota</taxon>
        <taxon>Gammaproteobacteria</taxon>
        <taxon>Enterobacterales</taxon>
        <taxon>Erwiniaceae</taxon>
        <taxon>Mixta</taxon>
    </lineage>
</organism>
<dbReference type="Proteomes" id="UP001056635">
    <property type="component" value="Chromosome"/>
</dbReference>
<dbReference type="InterPro" id="IPR032871">
    <property type="entry name" value="AHH_dom_containing"/>
</dbReference>
<accession>A0ABY4R5J3</accession>
<sequence length="77" mass="8806">MNRLGIDINNAENGIFLPTSNKIKLASETIMPAHSKIHTEVYKQETFDRLKNVTTKGAFIDALEDIYIEFSRNSFPF</sequence>